<dbReference type="EMBL" id="RJSF01000040">
    <property type="protein sequence ID" value="RNM14257.1"/>
    <property type="molecule type" value="Genomic_DNA"/>
</dbReference>
<protein>
    <submittedName>
        <fullName evidence="1">Uncharacterized protein</fullName>
    </submittedName>
</protein>
<name>A0A3N0GPA4_9ACTN</name>
<evidence type="ECO:0000313" key="2">
    <source>
        <dbReference type="Proteomes" id="UP000279994"/>
    </source>
</evidence>
<accession>A0A3N0GPA4</accession>
<proteinExistence type="predicted"/>
<dbReference type="AlphaFoldDB" id="A0A3N0GPA4"/>
<dbReference type="OrthoDB" id="3780619at2"/>
<gene>
    <name evidence="1" type="ORF">EFL26_15165</name>
</gene>
<dbReference type="RefSeq" id="WP_123223665.1">
    <property type="nucleotide sequence ID" value="NZ_RJSF01000040.1"/>
</dbReference>
<dbReference type="Proteomes" id="UP000279994">
    <property type="component" value="Unassembled WGS sequence"/>
</dbReference>
<comment type="caution">
    <text evidence="1">The sequence shown here is derived from an EMBL/GenBank/DDBJ whole genome shotgun (WGS) entry which is preliminary data.</text>
</comment>
<evidence type="ECO:0000313" key="1">
    <source>
        <dbReference type="EMBL" id="RNM14257.1"/>
    </source>
</evidence>
<organism evidence="1 2">
    <name type="scientific">Nocardioides pocheonensis</name>
    <dbReference type="NCBI Taxonomy" id="661485"/>
    <lineage>
        <taxon>Bacteria</taxon>
        <taxon>Bacillati</taxon>
        <taxon>Actinomycetota</taxon>
        <taxon>Actinomycetes</taxon>
        <taxon>Propionibacteriales</taxon>
        <taxon>Nocardioidaceae</taxon>
        <taxon>Nocardioides</taxon>
    </lineage>
</organism>
<reference evidence="1 2" key="1">
    <citation type="submission" date="2018-11" db="EMBL/GenBank/DDBJ databases">
        <authorList>
            <person name="Li F."/>
        </authorList>
    </citation>
    <scope>NUCLEOTIDE SEQUENCE [LARGE SCALE GENOMIC DNA]</scope>
    <source>
        <strain evidence="1 2">Gsoil 818</strain>
    </source>
</reference>
<keyword evidence="2" id="KW-1185">Reference proteome</keyword>
<sequence>MKKFGRAGSTFGTVVAAAVVIAVASTGGAVAGGLITSKQIKNNTIKSIDVRDGNLTGTDIADGSVKGADVGDGSLATADLADGAVTNGKLASSSVNAAKLANGAVTASKLGTVVTRTNSTSIGNGAGGFAQVSCLAGETAIGGGATTSGVGIAAGWTMIRSSKLTNGWDAAAWNTTGSSGSLIVEVYCLQ</sequence>